<dbReference type="EnsemblMetazoa" id="SCAU010601-RA">
    <property type="protein sequence ID" value="SCAU010601-PA"/>
    <property type="gene ID" value="SCAU010601"/>
</dbReference>
<dbReference type="VEuPathDB" id="VectorBase:SCAU010601"/>
<feature type="compositionally biased region" description="Polar residues" evidence="1">
    <location>
        <begin position="506"/>
        <end position="519"/>
    </location>
</feature>
<feature type="region of interest" description="Disordered" evidence="1">
    <location>
        <begin position="492"/>
        <end position="521"/>
    </location>
</feature>
<sequence length="940" mass="102079">MTAVQTSQPYRNGLTTASVLIENIDDTAIQKVRDLNISEKTEMAFDNFKGQQSRELPLNAKPIRIIKRNCSLPSVISEKLSISNANEANKIANKENFAQNERDLIKSLCEGQSEGVEKLSITSENQDKNGLENIDNSVANDLRNSSGDVKTNCHAISLEVLPSTSNRTKNIDDEHSPVLNCEENYLCFCSPASTSGILSVFEKGYVLGLASEQGVNGEDSDGDDNDLPNYSQSCVYEQRIIDFENFRIIEQVVDSNCEGKHEENNTARCHNGHENNTKSTQNPKSWQEIFQILPETLDIKDKALSKPKEDEQKTPNDQNQVEVPKEPSSSSSVTTADLAIDNNSEKLLSKQQPTNKCHNTEKSIEIKHPIYTNPSINFSCSELVSFIGDSFKLIDSAQALYKNETKECKEFVPRHLAKTKSKEVALPSSSSLGNSPFRRSKRSFPTVAGNRYASNNRSVDDNNNTRRYTGITAAERLMQSLNCEVSRELATAAARKDRREGKAKGNRSNNNASDKNASGTPTKTLLKALKSKLTPLAPPFQPSSTTTTTRAELHDTATKNGEVASSNPPATSYSCSSGSSSSATATYLNYEQTTIYYQQQQLQQQQQMQHQNQQQLLVPSPLSSLMYNFPTTATQQQVSPANLGHHQQQTPFPLGQQQQQHILVPQQQQQHFLPHPHHHHQQHCAQNILAMMGQGVPHIHLPASGPATNSGNFSASTAVVPLGQSLLPGGLTASGHTHILPVHLVSTMAGGDMVSWPMVETAAASSSGGSPAVSATLFMDSNGDLHSICPAHGPPANTLTLASTQPHMTAASIPLASPPSGAVTHALNTTQYPTAAYQQQMLALSNHHHNHLQGPQAPSLQQQHQTITPQASTIALVNGPLRFKATSNCNNFVTTSSSCPVDAATSAHSSTPTPRVVLQLDAGASLPLQISGKRKLIQGK</sequence>
<feature type="compositionally biased region" description="Basic and acidic residues" evidence="1">
    <location>
        <begin position="261"/>
        <end position="276"/>
    </location>
</feature>
<proteinExistence type="predicted"/>
<feature type="region of interest" description="Disordered" evidence="1">
    <location>
        <begin position="422"/>
        <end position="465"/>
    </location>
</feature>
<feature type="compositionally biased region" description="Low complexity" evidence="1">
    <location>
        <begin position="570"/>
        <end position="579"/>
    </location>
</feature>
<feature type="compositionally biased region" description="Basic and acidic residues" evidence="1">
    <location>
        <begin position="494"/>
        <end position="503"/>
    </location>
</feature>
<reference evidence="2" key="1">
    <citation type="submission" date="2020-05" db="UniProtKB">
        <authorList>
            <consortium name="EnsemblMetazoa"/>
        </authorList>
    </citation>
    <scope>IDENTIFICATION</scope>
    <source>
        <strain evidence="2">USDA</strain>
    </source>
</reference>
<feature type="region of interest" description="Disordered" evidence="1">
    <location>
        <begin position="261"/>
        <end position="284"/>
    </location>
</feature>
<protein>
    <submittedName>
        <fullName evidence="2">Uncharacterized protein</fullName>
    </submittedName>
</protein>
<dbReference type="OrthoDB" id="8067193at2759"/>
<feature type="compositionally biased region" description="Basic and acidic residues" evidence="1">
    <location>
        <begin position="305"/>
        <end position="314"/>
    </location>
</feature>
<accession>A0A1I8PS87</accession>
<evidence type="ECO:0000256" key="1">
    <source>
        <dbReference type="SAM" id="MobiDB-lite"/>
    </source>
</evidence>
<evidence type="ECO:0000313" key="3">
    <source>
        <dbReference type="Proteomes" id="UP000095300"/>
    </source>
</evidence>
<evidence type="ECO:0000313" key="2">
    <source>
        <dbReference type="EnsemblMetazoa" id="SCAU010601-PA"/>
    </source>
</evidence>
<name>A0A1I8PS87_STOCA</name>
<feature type="region of interest" description="Disordered" evidence="1">
    <location>
        <begin position="533"/>
        <end position="579"/>
    </location>
</feature>
<dbReference type="Proteomes" id="UP000095300">
    <property type="component" value="Unassembled WGS sequence"/>
</dbReference>
<feature type="region of interest" description="Disordered" evidence="1">
    <location>
        <begin position="305"/>
        <end position="336"/>
    </location>
</feature>
<keyword evidence="3" id="KW-1185">Reference proteome</keyword>
<organism evidence="2 3">
    <name type="scientific">Stomoxys calcitrans</name>
    <name type="common">Stable fly</name>
    <name type="synonym">Conops calcitrans</name>
    <dbReference type="NCBI Taxonomy" id="35570"/>
    <lineage>
        <taxon>Eukaryota</taxon>
        <taxon>Metazoa</taxon>
        <taxon>Ecdysozoa</taxon>
        <taxon>Arthropoda</taxon>
        <taxon>Hexapoda</taxon>
        <taxon>Insecta</taxon>
        <taxon>Pterygota</taxon>
        <taxon>Neoptera</taxon>
        <taxon>Endopterygota</taxon>
        <taxon>Diptera</taxon>
        <taxon>Brachycera</taxon>
        <taxon>Muscomorpha</taxon>
        <taxon>Muscoidea</taxon>
        <taxon>Muscidae</taxon>
        <taxon>Stomoxys</taxon>
    </lineage>
</organism>
<gene>
    <name evidence="2" type="primary">106091575</name>
</gene>
<dbReference type="AlphaFoldDB" id="A0A1I8PS87"/>